<keyword evidence="6" id="KW-1185">Reference proteome</keyword>
<proteinExistence type="inferred from homology"/>
<reference evidence="5" key="2">
    <citation type="submission" date="2022-10" db="EMBL/GenBank/DDBJ databases">
        <authorList>
            <consortium name="ENA_rothamsted_submissions"/>
            <consortium name="culmorum"/>
            <person name="King R."/>
        </authorList>
    </citation>
    <scope>NUCLEOTIDE SEQUENCE</scope>
</reference>
<keyword evidence="3 4" id="KW-0949">S-adenosyl-L-methionine</keyword>
<evidence type="ECO:0000256" key="3">
    <source>
        <dbReference type="ARBA" id="ARBA00022691"/>
    </source>
</evidence>
<evidence type="ECO:0000256" key="4">
    <source>
        <dbReference type="PROSITE-ProRule" id="PRU01016"/>
    </source>
</evidence>
<dbReference type="PANTHER" id="PTHR46098">
    <property type="entry name" value="TRNA (CYTOSINE(38)-C(5))-METHYLTRANSFERASE"/>
    <property type="match status" value="1"/>
</dbReference>
<dbReference type="AlphaFoldDB" id="A0A9N9RCJ3"/>
<dbReference type="Proteomes" id="UP001153714">
    <property type="component" value="Chromosome 6"/>
</dbReference>
<dbReference type="Pfam" id="PF00145">
    <property type="entry name" value="DNA_methylase"/>
    <property type="match status" value="1"/>
</dbReference>
<dbReference type="InterPro" id="IPR001525">
    <property type="entry name" value="C5_MeTfrase"/>
</dbReference>
<evidence type="ECO:0000313" key="5">
    <source>
        <dbReference type="EMBL" id="CAG9794029.1"/>
    </source>
</evidence>
<dbReference type="GO" id="GO:0008168">
    <property type="term" value="F:methyltransferase activity"/>
    <property type="evidence" value="ECO:0007669"/>
    <property type="project" value="UniProtKB-KW"/>
</dbReference>
<accession>A0A9N9RCJ3</accession>
<comment type="similarity">
    <text evidence="4">Belongs to the class I-like SAM-binding methyltransferase superfamily. C5-methyltransferase family.</text>
</comment>
<keyword evidence="2 4" id="KW-0808">Transferase</keyword>
<feature type="active site" evidence="4">
    <location>
        <position position="84"/>
    </location>
</feature>
<organism evidence="5 6">
    <name type="scientific">Diatraea saccharalis</name>
    <name type="common">sugarcane borer</name>
    <dbReference type="NCBI Taxonomy" id="40085"/>
    <lineage>
        <taxon>Eukaryota</taxon>
        <taxon>Metazoa</taxon>
        <taxon>Ecdysozoa</taxon>
        <taxon>Arthropoda</taxon>
        <taxon>Hexapoda</taxon>
        <taxon>Insecta</taxon>
        <taxon>Pterygota</taxon>
        <taxon>Neoptera</taxon>
        <taxon>Endopterygota</taxon>
        <taxon>Lepidoptera</taxon>
        <taxon>Glossata</taxon>
        <taxon>Ditrysia</taxon>
        <taxon>Pyraloidea</taxon>
        <taxon>Crambidae</taxon>
        <taxon>Crambinae</taxon>
        <taxon>Diatraea</taxon>
    </lineage>
</organism>
<evidence type="ECO:0000256" key="2">
    <source>
        <dbReference type="ARBA" id="ARBA00022679"/>
    </source>
</evidence>
<keyword evidence="1 4" id="KW-0489">Methyltransferase</keyword>
<dbReference type="InterPro" id="IPR050750">
    <property type="entry name" value="C5-MTase"/>
</dbReference>
<dbReference type="GO" id="GO:0032259">
    <property type="term" value="P:methylation"/>
    <property type="evidence" value="ECO:0007669"/>
    <property type="project" value="UniProtKB-KW"/>
</dbReference>
<evidence type="ECO:0000313" key="6">
    <source>
        <dbReference type="Proteomes" id="UP001153714"/>
    </source>
</evidence>
<dbReference type="InterPro" id="IPR029063">
    <property type="entry name" value="SAM-dependent_MTases_sf"/>
</dbReference>
<name>A0A9N9RCJ3_9NEOP</name>
<dbReference type="OrthoDB" id="414133at2759"/>
<dbReference type="Gene3D" id="3.90.120.10">
    <property type="entry name" value="DNA Methylase, subunit A, domain 2"/>
    <property type="match status" value="1"/>
</dbReference>
<dbReference type="SUPFAM" id="SSF53335">
    <property type="entry name" value="S-adenosyl-L-methionine-dependent methyltransferases"/>
    <property type="match status" value="1"/>
</dbReference>
<dbReference type="EMBL" id="OU893337">
    <property type="protein sequence ID" value="CAG9794029.1"/>
    <property type="molecule type" value="Genomic_DNA"/>
</dbReference>
<protein>
    <submittedName>
        <fullName evidence="5">Uncharacterized protein</fullName>
    </submittedName>
</protein>
<gene>
    <name evidence="5" type="ORF">DIATSA_LOCUS11430</name>
</gene>
<dbReference type="PRINTS" id="PR00105">
    <property type="entry name" value="C5METTRFRASE"/>
</dbReference>
<evidence type="ECO:0000256" key="1">
    <source>
        <dbReference type="ARBA" id="ARBA00022603"/>
    </source>
</evidence>
<reference evidence="5" key="1">
    <citation type="submission" date="2021-12" db="EMBL/GenBank/DDBJ databases">
        <authorList>
            <person name="King R."/>
        </authorList>
    </citation>
    <scope>NUCLEOTIDE SEQUENCE</scope>
</reference>
<dbReference type="PANTHER" id="PTHR46098:SF1">
    <property type="entry name" value="TRNA (CYTOSINE(38)-C(5))-METHYLTRANSFERASE"/>
    <property type="match status" value="1"/>
</dbReference>
<dbReference type="PROSITE" id="PS51679">
    <property type="entry name" value="SAM_MT_C5"/>
    <property type="match status" value="1"/>
</dbReference>
<dbReference type="GO" id="GO:0005634">
    <property type="term" value="C:nucleus"/>
    <property type="evidence" value="ECO:0007669"/>
    <property type="project" value="TreeGrafter"/>
</dbReference>
<dbReference type="Gene3D" id="3.40.50.150">
    <property type="entry name" value="Vaccinia Virus protein VP39"/>
    <property type="match status" value="1"/>
</dbReference>
<sequence>MSEVAATSHRILELYSGIGGMHCAWKNAGIKGEIVAAVDINNIANDVYKINFPNTNLLNRNIQSISAEEINQLNVDAILMSPPCQPFTRNGKYLDESDSRADSFVHFINILDELKNIKYILMENVKGFEKSSVRNLFIKKLQQCSFSYQEFLICPTTIGIPNSRCRYYCIAKRNDAAWHFKRKDELMECLTEKYEKPYCLDKIIETEVPDIFLLKDKFLKRGNILDICHKDSRRSCCFTKAYSHYIEGTGSVFTEADKETVQKCYEIANKSKVGSDEFIQTLKTLKLRFFTPKEILLIMAFPETYSFPETITLKQTIAKNLSGPSLGSIVEDPHSQHNSN</sequence>